<dbReference type="Gene3D" id="3.90.70.80">
    <property type="match status" value="1"/>
</dbReference>
<feature type="region of interest" description="Disordered" evidence="1">
    <location>
        <begin position="204"/>
        <end position="234"/>
    </location>
</feature>
<dbReference type="Proteomes" id="UP000779233">
    <property type="component" value="Unassembled WGS sequence"/>
</dbReference>
<evidence type="ECO:0000313" key="5">
    <source>
        <dbReference type="Proteomes" id="UP000220605"/>
    </source>
</evidence>
<dbReference type="VEuPathDB" id="PlasmoDB:PVW1_060023000"/>
<keyword evidence="4" id="KW-0378">Hydrolase</keyword>
<dbReference type="SUPFAM" id="SSF54001">
    <property type="entry name" value="Cysteine proteinases"/>
    <property type="match status" value="1"/>
</dbReference>
<dbReference type="EMBL" id="LT635617">
    <property type="protein sequence ID" value="VUZ94492.1"/>
    <property type="molecule type" value="Genomic_DNA"/>
</dbReference>
<feature type="compositionally biased region" description="Basic residues" evidence="1">
    <location>
        <begin position="9"/>
        <end position="19"/>
    </location>
</feature>
<protein>
    <submittedName>
        <fullName evidence="3">(malaria parasite P. vivax) hypothetical protein</fullName>
    </submittedName>
    <submittedName>
        <fullName evidence="4">OTU-like cysteine protease, putative</fullName>
    </submittedName>
</protein>
<dbReference type="EMBL" id="CAJZCX010000012">
    <property type="protein sequence ID" value="CAG9481719.1"/>
    <property type="molecule type" value="Genomic_DNA"/>
</dbReference>
<feature type="domain" description="OTU" evidence="2">
    <location>
        <begin position="56"/>
        <end position="179"/>
    </location>
</feature>
<feature type="compositionally biased region" description="Basic and acidic residues" evidence="1">
    <location>
        <begin position="812"/>
        <end position="822"/>
    </location>
</feature>
<dbReference type="VEuPathDB" id="PlasmoDB:PVP01_0616500"/>
<evidence type="ECO:0000313" key="4">
    <source>
        <dbReference type="EMBL" id="VUZ94492.1"/>
    </source>
</evidence>
<dbReference type="InterPro" id="IPR003323">
    <property type="entry name" value="OTU_dom"/>
</dbReference>
<dbReference type="VEuPathDB" id="PlasmoDB:PVX_111155"/>
<feature type="compositionally biased region" description="Polar residues" evidence="1">
    <location>
        <begin position="797"/>
        <end position="811"/>
    </location>
</feature>
<dbReference type="PANTHER" id="PTHR12419">
    <property type="entry name" value="OTU DOMAIN CONTAINING PROTEIN"/>
    <property type="match status" value="1"/>
</dbReference>
<dbReference type="InterPro" id="IPR050704">
    <property type="entry name" value="Peptidase_C85-like"/>
</dbReference>
<accession>A0A564ZRN8</accession>
<feature type="compositionally biased region" description="Basic residues" evidence="1">
    <location>
        <begin position="694"/>
        <end position="703"/>
    </location>
</feature>
<feature type="compositionally biased region" description="Acidic residues" evidence="1">
    <location>
        <begin position="213"/>
        <end position="225"/>
    </location>
</feature>
<reference evidence="4" key="2">
    <citation type="submission" date="2019-07" db="EMBL/GenBank/DDBJ databases">
        <authorList>
            <consortium name="Pathogen Informatics"/>
        </authorList>
    </citation>
    <scope>NUCLEOTIDE SEQUENCE</scope>
</reference>
<dbReference type="CDD" id="cd22771">
    <property type="entry name" value="OTU_plant_OTU7-like"/>
    <property type="match status" value="1"/>
</dbReference>
<sequence>MNDQYRGSPQKRKKAKEKKKKNDEEIKVTKEVKEVNDGINYSLINDYHDSNFKKNFYIKSIRTDGNCLFRAVSDQLYNSEDNYKEIRKLVVDHLLRNEEKYQHFIEYDESYKSYIERISLDGTWGGQLELQAVGELFTVNILIYQENGCILEIKNHSDDKKCIQLHYASSEHYNSVRFKNRALENQLKSIVELREILNNKDDNESTKTFYETTDNELTEDNEDDLSDHTGNENKNVGEWVDEREFTLNSSVEEDYLQYDYPQENNRNNIFSLSDDETEPCSFDILQNIHNGIKRKGVRSRSMPTINERFLYFFAKNQVSESMDSDSTIDVLNEKKGFERRKPKKNENRKLNFLKYNYIGQRPDDLLSECVSAAGKSETAVGKSQSAAEATTAVGAAPLLGEENKTIRICYNKTFYKYLCMSKMVEVEDRQRGKAADLVGGHYECGSGGGQACRIAAAAKAAPGKATPPKGEAANDAAKEAAKGAAGKSHRRSEANLGEPPTPLKHLNSAGRQGYISNYELENNFSRAKKKEFDDFLNLYSEKISYSRNSFCKSMSTNDCKSSHAEGVADGMAAPTSEQATSDYVNYEYARSLSLNKTSSSNEEVTAPSFCFDKDSISFELRPDVYGKGVERSDLATEGDARNKCVAHQNEEGKKIFCNLTRKSQDIFDIIIDEEYVLSMDSNLLCSHIGNKHVGRGSWHKKRGNSQQEEVLSQMRGRGGGKVSYPVVSPCVLNSRASFSGSRAPRGGKTSQIAAKLGGDHDRAGRGPNCRIRRRNHEGEGSGEGSGDTSAHSHTDASARSSTDRSGNSHTEISNHPRRDPPRRGGMNARDLFLKKKYLNKKFINMFSKDVHSKGLFHFLNADFLLSGDKIKYIIPFLFNSKQMNIFKDNLNRKEIHFYEYVTFSFNLDKQKLRKKIECSKVLNEEFLIKEKHKYSKFTRGGDGKSACSLRRGLENRVKIISI</sequence>
<dbReference type="PANTHER" id="PTHR12419:SF7">
    <property type="entry name" value="OTU DOMAIN-CONTAINING PROTEIN 3"/>
    <property type="match status" value="1"/>
</dbReference>
<feature type="compositionally biased region" description="Low complexity" evidence="1">
    <location>
        <begin position="462"/>
        <end position="475"/>
    </location>
</feature>
<dbReference type="GO" id="GO:0004843">
    <property type="term" value="F:cysteine-type deubiquitinase activity"/>
    <property type="evidence" value="ECO:0007669"/>
    <property type="project" value="TreeGrafter"/>
</dbReference>
<evidence type="ECO:0000256" key="1">
    <source>
        <dbReference type="SAM" id="MobiDB-lite"/>
    </source>
</evidence>
<dbReference type="PROSITE" id="PS50802">
    <property type="entry name" value="OTU"/>
    <property type="match status" value="1"/>
</dbReference>
<name>A0A564ZRN8_PLAVI</name>
<dbReference type="OrthoDB" id="415023at2759"/>
<feature type="region of interest" description="Disordered" evidence="1">
    <location>
        <begin position="694"/>
        <end position="720"/>
    </location>
</feature>
<dbReference type="AlphaFoldDB" id="A0A564ZRN8"/>
<dbReference type="GO" id="GO:0006508">
    <property type="term" value="P:proteolysis"/>
    <property type="evidence" value="ECO:0007669"/>
    <property type="project" value="UniProtKB-KW"/>
</dbReference>
<organism evidence="4 5">
    <name type="scientific">Plasmodium vivax</name>
    <name type="common">malaria parasite P. vivax</name>
    <dbReference type="NCBI Taxonomy" id="5855"/>
    <lineage>
        <taxon>Eukaryota</taxon>
        <taxon>Sar</taxon>
        <taxon>Alveolata</taxon>
        <taxon>Apicomplexa</taxon>
        <taxon>Aconoidasida</taxon>
        <taxon>Haemosporida</taxon>
        <taxon>Plasmodiidae</taxon>
        <taxon>Plasmodium</taxon>
        <taxon>Plasmodium (Plasmodium)</taxon>
    </lineage>
</organism>
<feature type="region of interest" description="Disordered" evidence="1">
    <location>
        <begin position="462"/>
        <end position="504"/>
    </location>
</feature>
<gene>
    <name evidence="4" type="ORF">PVP01_0616500</name>
    <name evidence="3" type="ORF">PVW1_060023000</name>
</gene>
<feature type="region of interest" description="Disordered" evidence="1">
    <location>
        <begin position="1"/>
        <end position="24"/>
    </location>
</feature>
<dbReference type="Pfam" id="PF02338">
    <property type="entry name" value="OTU"/>
    <property type="match status" value="1"/>
</dbReference>
<keyword evidence="4" id="KW-0645">Protease</keyword>
<proteinExistence type="predicted"/>
<reference evidence="5" key="1">
    <citation type="submission" date="2016-07" db="EMBL/GenBank/DDBJ databases">
        <authorList>
            <consortium name="Pathogen Informatics"/>
        </authorList>
    </citation>
    <scope>NUCLEOTIDE SEQUENCE [LARGE SCALE GENOMIC DNA]</scope>
    <source>
        <strain evidence="3">PvW1</strain>
    </source>
</reference>
<feature type="region of interest" description="Disordered" evidence="1">
    <location>
        <begin position="736"/>
        <end position="827"/>
    </location>
</feature>
<dbReference type="InterPro" id="IPR038765">
    <property type="entry name" value="Papain-like_cys_pep_sf"/>
</dbReference>
<dbReference type="Proteomes" id="UP000220605">
    <property type="component" value="Chromosome 6"/>
</dbReference>
<dbReference type="VEuPathDB" id="PlasmoDB:PVPAM_060027600"/>
<dbReference type="GO" id="GO:0016579">
    <property type="term" value="P:protein deubiquitination"/>
    <property type="evidence" value="ECO:0007669"/>
    <property type="project" value="TreeGrafter"/>
</dbReference>
<evidence type="ECO:0000259" key="2">
    <source>
        <dbReference type="PROSITE" id="PS50802"/>
    </source>
</evidence>
<evidence type="ECO:0000313" key="3">
    <source>
        <dbReference type="EMBL" id="CAG9481719.1"/>
    </source>
</evidence>